<dbReference type="SUPFAM" id="SSF57850">
    <property type="entry name" value="RING/U-box"/>
    <property type="match status" value="1"/>
</dbReference>
<dbReference type="EnsemblMetazoa" id="XM_030985735">
    <property type="protein sequence ID" value="XP_030841595"/>
    <property type="gene ID" value="LOC591217"/>
</dbReference>
<dbReference type="FunCoup" id="A0A7M7NWI9">
    <property type="interactions" value="598"/>
</dbReference>
<evidence type="ECO:0000259" key="6">
    <source>
        <dbReference type="PROSITE" id="PS50089"/>
    </source>
</evidence>
<dbReference type="Proteomes" id="UP000007110">
    <property type="component" value="Unassembled WGS sequence"/>
</dbReference>
<dbReference type="GeneID" id="591217"/>
<dbReference type="PANTHER" id="PTHR15302">
    <property type="entry name" value="E3 UBIQUITIN-PROTEIN LIGASE RNF103"/>
    <property type="match status" value="1"/>
</dbReference>
<evidence type="ECO:0000313" key="7">
    <source>
        <dbReference type="EnsemblMetazoa" id="XP_030841595"/>
    </source>
</evidence>
<dbReference type="CDD" id="cd16473">
    <property type="entry name" value="RING-H2_RNF103"/>
    <property type="match status" value="1"/>
</dbReference>
<keyword evidence="8" id="KW-1185">Reference proteome</keyword>
<reference evidence="7" key="2">
    <citation type="submission" date="2021-01" db="UniProtKB">
        <authorList>
            <consortium name="EnsemblMetazoa"/>
        </authorList>
    </citation>
    <scope>IDENTIFICATION</scope>
</reference>
<dbReference type="OMA" id="PDWLAWP"/>
<feature type="region of interest" description="Disordered" evidence="4">
    <location>
        <begin position="92"/>
        <end position="115"/>
    </location>
</feature>
<keyword evidence="1 3" id="KW-0863">Zinc-finger</keyword>
<keyword evidence="2" id="KW-0862">Zinc</keyword>
<reference evidence="8" key="1">
    <citation type="submission" date="2015-02" db="EMBL/GenBank/DDBJ databases">
        <title>Genome sequencing for Strongylocentrotus purpuratus.</title>
        <authorList>
            <person name="Murali S."/>
            <person name="Liu Y."/>
            <person name="Vee V."/>
            <person name="English A."/>
            <person name="Wang M."/>
            <person name="Skinner E."/>
            <person name="Han Y."/>
            <person name="Muzny D.M."/>
            <person name="Worley K.C."/>
            <person name="Gibbs R.A."/>
        </authorList>
    </citation>
    <scope>NUCLEOTIDE SEQUENCE</scope>
</reference>
<keyword evidence="5" id="KW-1133">Transmembrane helix</keyword>
<evidence type="ECO:0000256" key="1">
    <source>
        <dbReference type="ARBA" id="ARBA00022771"/>
    </source>
</evidence>
<dbReference type="CTD" id="7844"/>
<feature type="transmembrane region" description="Helical" evidence="5">
    <location>
        <begin position="371"/>
        <end position="390"/>
    </location>
</feature>
<dbReference type="GO" id="GO:0004842">
    <property type="term" value="F:ubiquitin-protein transferase activity"/>
    <property type="evidence" value="ECO:0000318"/>
    <property type="project" value="GO_Central"/>
</dbReference>
<dbReference type="GO" id="GO:0005783">
    <property type="term" value="C:endoplasmic reticulum"/>
    <property type="evidence" value="ECO:0000318"/>
    <property type="project" value="GO_Central"/>
</dbReference>
<dbReference type="OrthoDB" id="8062037at2759"/>
<feature type="region of interest" description="Disordered" evidence="4">
    <location>
        <begin position="680"/>
        <end position="701"/>
    </location>
</feature>
<name>A0A7M7NWI9_STRPU</name>
<protein>
    <recommendedName>
        <fullName evidence="6">RING-type domain-containing protein</fullName>
    </recommendedName>
</protein>
<dbReference type="Pfam" id="PF13639">
    <property type="entry name" value="zf-RING_2"/>
    <property type="match status" value="1"/>
</dbReference>
<dbReference type="Gene3D" id="3.30.40.10">
    <property type="entry name" value="Zinc/RING finger domain, C3HC4 (zinc finger)"/>
    <property type="match status" value="1"/>
</dbReference>
<keyword evidence="5" id="KW-0812">Transmembrane</keyword>
<dbReference type="GO" id="GO:0016567">
    <property type="term" value="P:protein ubiquitination"/>
    <property type="evidence" value="ECO:0000318"/>
    <property type="project" value="GO_Central"/>
</dbReference>
<accession>A0A7M7NWI9</accession>
<dbReference type="GO" id="GO:0036503">
    <property type="term" value="P:ERAD pathway"/>
    <property type="evidence" value="ECO:0000318"/>
    <property type="project" value="GO_Central"/>
</dbReference>
<evidence type="ECO:0000256" key="5">
    <source>
        <dbReference type="SAM" id="Phobius"/>
    </source>
</evidence>
<dbReference type="InterPro" id="IPR013083">
    <property type="entry name" value="Znf_RING/FYVE/PHD"/>
</dbReference>
<dbReference type="PANTHER" id="PTHR15302:SF0">
    <property type="entry name" value="E3 UBIQUITIN-PROTEIN LIGASE RNF103"/>
    <property type="match status" value="1"/>
</dbReference>
<dbReference type="Gene3D" id="3.40.30.10">
    <property type="entry name" value="Glutaredoxin"/>
    <property type="match status" value="1"/>
</dbReference>
<dbReference type="InterPro" id="IPR042494">
    <property type="entry name" value="RNF103"/>
</dbReference>
<feature type="transmembrane region" description="Helical" evidence="5">
    <location>
        <begin position="332"/>
        <end position="351"/>
    </location>
</feature>
<feature type="transmembrane region" description="Helical" evidence="5">
    <location>
        <begin position="421"/>
        <end position="441"/>
    </location>
</feature>
<sequence>MKMFMKKIVFLLVYATLLFLLARMLEYIPWYQTGLLMMKLIDPVSLSVKKLKSLLDGRGLSYEGVIDKAELTQLVEESGHVMEGEVLMMEQDASEREEEEEPTTTTFSSHAQFSEEVEDKKDSIWLVQVIPRNFGPLLGKRAWSTVVKKLSRFGIRHGTFDCSIEPSICPRKNWNLPLLLLAMPQGHRHKGQVTMAKFTSEGKAQQIINWVYLELAKKVNTERGFGQEYDWDKLESNRDVAVKVVLFSRNQEPPVFFSALNLKYSGRVKFVFVSDSKTFYVLDNRAQKYWLPSYIIVTPEGKKVYGENNGEYCTYSALDLYLQILSPEANDIFVLTFINVNAICFMGLFLIQGGIAKRICGFLWTIGKYNITLILLWLPLLGIIQLPFLASVQDYSYKMLRLSSQTWLIGKLRQDWMMYSGHSYIIIGSFLLYCVAVNWVAKKIQAPTNEDSMTSAMWLRASLVDFRSLLLRPSPSFRNGLPRNGHTEEGLDLLIDQMGVPDLWLHPLIRDDYIKDLLTWRYSCQWLQNPSSSNDSSDSEKGFMMCRHHTKKCREVHQRLFNCSQECRSDYDLCPESERMKRKNFCKNRGDSEDNFFVVEPQEKPCCTQPESITRSDSEHEKCIFQGSTPKFQKEDGVNRSEAELEGAGSDLVERAMKKAESKFSHEVCTCQEKLECPQAEKETETEIETPDASAKSLESKDRENVNCIVASRRHSPKNCTKDAKPKTSSRIKSRSPHTDSWPEGILYDAQCAICIEAYTNGAELCGLPCGHAYHQQCIVAWLNNGNHVCPICRWPAYKKKGSKLSKHME</sequence>
<keyword evidence="1 3" id="KW-0479">Metal-binding</keyword>
<feature type="domain" description="RING-type" evidence="6">
    <location>
        <begin position="752"/>
        <end position="794"/>
    </location>
</feature>
<keyword evidence="5" id="KW-0472">Membrane</keyword>
<dbReference type="AlphaFoldDB" id="A0A7M7NWI9"/>
<feature type="region of interest" description="Disordered" evidence="4">
    <location>
        <begin position="716"/>
        <end position="740"/>
    </location>
</feature>
<dbReference type="PROSITE" id="PS50089">
    <property type="entry name" value="ZF_RING_2"/>
    <property type="match status" value="1"/>
</dbReference>
<evidence type="ECO:0000256" key="4">
    <source>
        <dbReference type="SAM" id="MobiDB-lite"/>
    </source>
</evidence>
<dbReference type="SMART" id="SM00184">
    <property type="entry name" value="RING"/>
    <property type="match status" value="1"/>
</dbReference>
<evidence type="ECO:0000256" key="2">
    <source>
        <dbReference type="ARBA" id="ARBA00022833"/>
    </source>
</evidence>
<dbReference type="GO" id="GO:0008270">
    <property type="term" value="F:zinc ion binding"/>
    <property type="evidence" value="ECO:0007669"/>
    <property type="project" value="UniProtKB-KW"/>
</dbReference>
<dbReference type="KEGG" id="spu:591217"/>
<evidence type="ECO:0000256" key="3">
    <source>
        <dbReference type="PROSITE-ProRule" id="PRU00175"/>
    </source>
</evidence>
<organism evidence="7 8">
    <name type="scientific">Strongylocentrotus purpuratus</name>
    <name type="common">Purple sea urchin</name>
    <dbReference type="NCBI Taxonomy" id="7668"/>
    <lineage>
        <taxon>Eukaryota</taxon>
        <taxon>Metazoa</taxon>
        <taxon>Echinodermata</taxon>
        <taxon>Eleutherozoa</taxon>
        <taxon>Echinozoa</taxon>
        <taxon>Echinoidea</taxon>
        <taxon>Euechinoidea</taxon>
        <taxon>Echinacea</taxon>
        <taxon>Camarodonta</taxon>
        <taxon>Echinidea</taxon>
        <taxon>Strongylocentrotidae</taxon>
        <taxon>Strongylocentrotus</taxon>
    </lineage>
</organism>
<proteinExistence type="predicted"/>
<dbReference type="RefSeq" id="XP_030841595.1">
    <property type="nucleotide sequence ID" value="XM_030985735.1"/>
</dbReference>
<dbReference type="InParanoid" id="A0A7M7NWI9"/>
<dbReference type="InterPro" id="IPR001841">
    <property type="entry name" value="Znf_RING"/>
</dbReference>
<evidence type="ECO:0000313" key="8">
    <source>
        <dbReference type="Proteomes" id="UP000007110"/>
    </source>
</evidence>